<dbReference type="RefSeq" id="WP_044129551.1">
    <property type="nucleotide sequence ID" value="NZ_CP011349.1"/>
</dbReference>
<gene>
    <name evidence="1" type="ORF">BK775_17210</name>
</gene>
<evidence type="ECO:0000313" key="2">
    <source>
        <dbReference type="Proteomes" id="UP000195077"/>
    </source>
</evidence>
<organism evidence="1 2">
    <name type="scientific">Bacillus thuringiensis</name>
    <dbReference type="NCBI Taxonomy" id="1428"/>
    <lineage>
        <taxon>Bacteria</taxon>
        <taxon>Bacillati</taxon>
        <taxon>Bacillota</taxon>
        <taxon>Bacilli</taxon>
        <taxon>Bacillales</taxon>
        <taxon>Bacillaceae</taxon>
        <taxon>Bacillus</taxon>
        <taxon>Bacillus cereus group</taxon>
    </lineage>
</organism>
<protein>
    <recommendedName>
        <fullName evidence="3">Group-specific protein</fullName>
    </recommendedName>
</protein>
<comment type="caution">
    <text evidence="1">The sequence shown here is derived from an EMBL/GenBank/DDBJ whole genome shotgun (WGS) entry which is preliminary data.</text>
</comment>
<proteinExistence type="predicted"/>
<accession>A0A9X6KRL2</accession>
<dbReference type="AlphaFoldDB" id="A0A9X6KRL2"/>
<sequence length="178" mass="20109">MEHFVTPIKVTSSKSFDYLKVDEQNVNSFAKLNDQDKKNIQITMVLPEQNENRDWLAYGFTSRETLDAYIEKDKKAIKNKINPLGSGAGSTDFYEHKDKGGQYIYWSSGFKNLPSSWNDRISSVSTASPSASYSTTLWEHTSTQGYGKGVLFKHADWYGKTANLAADWNDITSAIEIK</sequence>
<dbReference type="Gene3D" id="2.60.20.10">
    <property type="entry name" value="Crystallins"/>
    <property type="match status" value="1"/>
</dbReference>
<reference evidence="1 2" key="1">
    <citation type="submission" date="2016-10" db="EMBL/GenBank/DDBJ databases">
        <title>Comparative genomics of Bacillus thuringiensis reveals a path to pathogens against multiple invertebrate hosts.</title>
        <authorList>
            <person name="Zheng J."/>
            <person name="Gao Q."/>
            <person name="Liu H."/>
            <person name="Peng D."/>
            <person name="Ruan L."/>
            <person name="Sun M."/>
        </authorList>
    </citation>
    <scope>NUCLEOTIDE SEQUENCE [LARGE SCALE GENOMIC DNA]</scope>
    <source>
        <strain evidence="1">I13</strain>
    </source>
</reference>
<dbReference type="EMBL" id="NFEN01000082">
    <property type="protein sequence ID" value="OUA24316.1"/>
    <property type="molecule type" value="Genomic_DNA"/>
</dbReference>
<dbReference type="Proteomes" id="UP000195077">
    <property type="component" value="Unassembled WGS sequence"/>
</dbReference>
<evidence type="ECO:0008006" key="3">
    <source>
        <dbReference type="Google" id="ProtNLM"/>
    </source>
</evidence>
<name>A0A9X6KRL2_BACTU</name>
<dbReference type="KEGG" id="bthy:AQ980_15070"/>
<evidence type="ECO:0000313" key="1">
    <source>
        <dbReference type="EMBL" id="OUA24316.1"/>
    </source>
</evidence>